<organism evidence="2 3">
    <name type="scientific">Candidatus Rhodoblastus alkanivorans</name>
    <dbReference type="NCBI Taxonomy" id="2954117"/>
    <lineage>
        <taxon>Bacteria</taxon>
        <taxon>Pseudomonadati</taxon>
        <taxon>Pseudomonadota</taxon>
        <taxon>Alphaproteobacteria</taxon>
        <taxon>Hyphomicrobiales</taxon>
        <taxon>Rhodoblastaceae</taxon>
        <taxon>Rhodoblastus</taxon>
    </lineage>
</organism>
<protein>
    <recommendedName>
        <fullName evidence="4">DUF2312 domain-containing protein</fullName>
    </recommendedName>
</protein>
<reference evidence="2" key="1">
    <citation type="journal article" date="2022" name="ISME J.">
        <title>Identification of active gaseous-alkane degraders at natural gas seeps.</title>
        <authorList>
            <person name="Farhan Ul Haque M."/>
            <person name="Hernandez M."/>
            <person name="Crombie A.T."/>
            <person name="Murrell J.C."/>
        </authorList>
    </citation>
    <scope>NUCLEOTIDE SEQUENCE</scope>
    <source>
        <strain evidence="2">PC2</strain>
    </source>
</reference>
<name>A0ABS9ZBM5_9HYPH</name>
<evidence type="ECO:0000313" key="3">
    <source>
        <dbReference type="Proteomes" id="UP001139104"/>
    </source>
</evidence>
<proteinExistence type="predicted"/>
<sequence length="114" mass="13441">MAAEPPTKESMTGFDLEAIEHLSEAVRVLDEDIRQLEDRRSGLMDRLCEDRLEELVELFEQRLDREAEAELRSALGYGERKLLWIWARLARLKELRREIVYETMRHVNRNGSNG</sequence>
<dbReference type="Proteomes" id="UP001139104">
    <property type="component" value="Unassembled WGS sequence"/>
</dbReference>
<accession>A0ABS9ZBM5</accession>
<gene>
    <name evidence="2" type="ORF">K2U94_19845</name>
</gene>
<comment type="caution">
    <text evidence="2">The sequence shown here is derived from an EMBL/GenBank/DDBJ whole genome shotgun (WGS) entry which is preliminary data.</text>
</comment>
<feature type="coiled-coil region" evidence="1">
    <location>
        <begin position="19"/>
        <end position="69"/>
    </location>
</feature>
<dbReference type="RefSeq" id="WP_243069011.1">
    <property type="nucleotide sequence ID" value="NZ_JAIVFK010000018.1"/>
</dbReference>
<dbReference type="EMBL" id="JAIVFP010000002">
    <property type="protein sequence ID" value="MCI4684987.1"/>
    <property type="molecule type" value="Genomic_DNA"/>
</dbReference>
<evidence type="ECO:0000256" key="1">
    <source>
        <dbReference type="SAM" id="Coils"/>
    </source>
</evidence>
<keyword evidence="3" id="KW-1185">Reference proteome</keyword>
<evidence type="ECO:0008006" key="4">
    <source>
        <dbReference type="Google" id="ProtNLM"/>
    </source>
</evidence>
<evidence type="ECO:0000313" key="2">
    <source>
        <dbReference type="EMBL" id="MCI4684987.1"/>
    </source>
</evidence>
<keyword evidence="1" id="KW-0175">Coiled coil</keyword>